<comment type="caution">
    <text evidence="1">The sequence shown here is derived from an EMBL/GenBank/DDBJ whole genome shotgun (WGS) entry which is preliminary data.</text>
</comment>
<organism evidence="1 2">
    <name type="scientific">Paenibacillus gallinarum</name>
    <dbReference type="NCBI Taxonomy" id="2762232"/>
    <lineage>
        <taxon>Bacteria</taxon>
        <taxon>Bacillati</taxon>
        <taxon>Bacillota</taxon>
        <taxon>Bacilli</taxon>
        <taxon>Bacillales</taxon>
        <taxon>Paenibacillaceae</taxon>
        <taxon>Paenibacillus</taxon>
    </lineage>
</organism>
<dbReference type="Proteomes" id="UP000608071">
    <property type="component" value="Unassembled WGS sequence"/>
</dbReference>
<sequence>MIITNVEIQEMSGNMLDIYFYYNDRKFRMRIEIINELENKYRTVSEAFFDANGMISFEDIQKNKEYILGNLINKELIGCRRIFDEVEGRYQMIEEIQIEITNEAVKHLLRNDF</sequence>
<evidence type="ECO:0000313" key="1">
    <source>
        <dbReference type="EMBL" id="MBD7969219.1"/>
    </source>
</evidence>
<evidence type="ECO:0000313" key="2">
    <source>
        <dbReference type="Proteomes" id="UP000608071"/>
    </source>
</evidence>
<protein>
    <submittedName>
        <fullName evidence="1">Uncharacterized protein</fullName>
    </submittedName>
</protein>
<gene>
    <name evidence="1" type="ORF">H9647_14170</name>
</gene>
<reference evidence="1 2" key="1">
    <citation type="submission" date="2020-08" db="EMBL/GenBank/DDBJ databases">
        <title>A Genomic Blueprint of the Chicken Gut Microbiome.</title>
        <authorList>
            <person name="Gilroy R."/>
            <person name="Ravi A."/>
            <person name="Getino M."/>
            <person name="Pursley I."/>
            <person name="Horton D.L."/>
            <person name="Alikhan N.-F."/>
            <person name="Baker D."/>
            <person name="Gharbi K."/>
            <person name="Hall N."/>
            <person name="Watson M."/>
            <person name="Adriaenssens E.M."/>
            <person name="Foster-Nyarko E."/>
            <person name="Jarju S."/>
            <person name="Secka A."/>
            <person name="Antonio M."/>
            <person name="Oren A."/>
            <person name="Chaudhuri R."/>
            <person name="La Ragione R.M."/>
            <person name="Hildebrand F."/>
            <person name="Pallen M.J."/>
        </authorList>
    </citation>
    <scope>NUCLEOTIDE SEQUENCE [LARGE SCALE GENOMIC DNA]</scope>
    <source>
        <strain evidence="1 2">Sa2BVA9</strain>
    </source>
</reference>
<keyword evidence="2" id="KW-1185">Reference proteome</keyword>
<accession>A0ABR8T0C9</accession>
<dbReference type="EMBL" id="JACSQL010000006">
    <property type="protein sequence ID" value="MBD7969219.1"/>
    <property type="molecule type" value="Genomic_DNA"/>
</dbReference>
<proteinExistence type="predicted"/>
<dbReference type="RefSeq" id="WP_191801014.1">
    <property type="nucleotide sequence ID" value="NZ_JACSQL010000006.1"/>
</dbReference>
<name>A0ABR8T0C9_9BACL</name>